<keyword evidence="6 7" id="KW-0472">Membrane</keyword>
<evidence type="ECO:0000313" key="10">
    <source>
        <dbReference type="Proteomes" id="UP000241247"/>
    </source>
</evidence>
<sequence>MQAESAIARRGGSVGRSDKSRLTIPGPNAIFRASPTGHKPLTPAAELLAVMAFPNIDPVAFSIGPLAVHWYGLAYVAGILLGWVYARRLVSRADLWPGNSPPLTLAQLDDFLVWAALGIVLGGRIGYILFYDFAAVANNPLRAIEIWNGGMSFHGGLAGTTIAMILFARKHKIAIWSLFDMVAAVVPIGLFFGRIANFVNGELWGKLSAAPWAVVFPNAGPFARHPSQLYEAGLEGIVLLAVLALAVYRFGALKRPGFVTGLFVAGYAICRIFVEFFREPDVQIGYLFGGWLTMGMILSLPMLALGLWAMVRARPAKA</sequence>
<feature type="transmembrane region" description="Helical" evidence="7">
    <location>
        <begin position="286"/>
        <end position="311"/>
    </location>
</feature>
<dbReference type="PANTHER" id="PTHR30589:SF0">
    <property type="entry name" value="PHOSPHATIDYLGLYCEROL--PROLIPOPROTEIN DIACYLGLYCERYL TRANSFERASE"/>
    <property type="match status" value="1"/>
</dbReference>
<comment type="similarity">
    <text evidence="1 7">Belongs to the Lgt family.</text>
</comment>
<comment type="subcellular location">
    <subcellularLocation>
        <location evidence="7">Cell membrane</location>
        <topology evidence="7">Multi-pass membrane protein</topology>
    </subcellularLocation>
</comment>
<proteinExistence type="inferred from homology"/>
<dbReference type="GO" id="GO:0042158">
    <property type="term" value="P:lipoprotein biosynthetic process"/>
    <property type="evidence" value="ECO:0007669"/>
    <property type="project" value="UniProtKB-UniRule"/>
</dbReference>
<dbReference type="EC" id="2.5.1.145" evidence="7"/>
<evidence type="ECO:0000256" key="1">
    <source>
        <dbReference type="ARBA" id="ARBA00007150"/>
    </source>
</evidence>
<feature type="binding site" evidence="7">
    <location>
        <position position="194"/>
    </location>
    <ligand>
        <name>a 1,2-diacyl-sn-glycero-3-phospho-(1'-sn-glycerol)</name>
        <dbReference type="ChEBI" id="CHEBI:64716"/>
    </ligand>
</feature>
<dbReference type="GO" id="GO:0008961">
    <property type="term" value="F:phosphatidylglycerol-prolipoprotein diacylglyceryl transferase activity"/>
    <property type="evidence" value="ECO:0007669"/>
    <property type="project" value="UniProtKB-UniRule"/>
</dbReference>
<comment type="function">
    <text evidence="7">Catalyzes the transfer of the diacylglyceryl group from phosphatidylglycerol to the sulfhydryl group of the N-terminal cysteine of a prolipoprotein, the first step in the formation of mature lipoproteins.</text>
</comment>
<comment type="pathway">
    <text evidence="7">Protein modification; lipoprotein biosynthesis (diacylglyceryl transfer).</text>
</comment>
<evidence type="ECO:0000256" key="7">
    <source>
        <dbReference type="HAMAP-Rule" id="MF_01147"/>
    </source>
</evidence>
<comment type="catalytic activity">
    <reaction evidence="7">
        <text>L-cysteinyl-[prolipoprotein] + a 1,2-diacyl-sn-glycero-3-phospho-(1'-sn-glycerol) = an S-1,2-diacyl-sn-glyceryl-L-cysteinyl-[prolipoprotein] + sn-glycerol 1-phosphate + H(+)</text>
        <dbReference type="Rhea" id="RHEA:56712"/>
        <dbReference type="Rhea" id="RHEA-COMP:14679"/>
        <dbReference type="Rhea" id="RHEA-COMP:14680"/>
        <dbReference type="ChEBI" id="CHEBI:15378"/>
        <dbReference type="ChEBI" id="CHEBI:29950"/>
        <dbReference type="ChEBI" id="CHEBI:57685"/>
        <dbReference type="ChEBI" id="CHEBI:64716"/>
        <dbReference type="ChEBI" id="CHEBI:140658"/>
        <dbReference type="EC" id="2.5.1.145"/>
    </reaction>
</comment>
<keyword evidence="10" id="KW-1185">Reference proteome</keyword>
<reference evidence="9 10" key="1">
    <citation type="submission" date="2018-04" db="EMBL/GenBank/DDBJ databases">
        <title>Genomic Encyclopedia of Type Strains, Phase IV (KMG-IV): sequencing the most valuable type-strain genomes for metagenomic binning, comparative biology and taxonomic classification.</title>
        <authorList>
            <person name="Goeker M."/>
        </authorList>
    </citation>
    <scope>NUCLEOTIDE SEQUENCE [LARGE SCALE GENOMIC DNA]</scope>
    <source>
        <strain evidence="9 10">DSM 7138</strain>
    </source>
</reference>
<gene>
    <name evidence="7" type="primary">lgt</name>
    <name evidence="9" type="ORF">C7449_10762</name>
</gene>
<keyword evidence="2 7" id="KW-1003">Cell membrane</keyword>
<evidence type="ECO:0000256" key="2">
    <source>
        <dbReference type="ARBA" id="ARBA00022475"/>
    </source>
</evidence>
<dbReference type="GO" id="GO:0005886">
    <property type="term" value="C:plasma membrane"/>
    <property type="evidence" value="ECO:0007669"/>
    <property type="project" value="UniProtKB-SubCell"/>
</dbReference>
<keyword evidence="9" id="KW-0449">Lipoprotein</keyword>
<dbReference type="PROSITE" id="PS01311">
    <property type="entry name" value="LGT"/>
    <property type="match status" value="1"/>
</dbReference>
<feature type="transmembrane region" description="Helical" evidence="7">
    <location>
        <begin position="151"/>
        <end position="168"/>
    </location>
</feature>
<evidence type="ECO:0000256" key="5">
    <source>
        <dbReference type="ARBA" id="ARBA00022989"/>
    </source>
</evidence>
<dbReference type="AlphaFoldDB" id="A0A2T5B0Z3"/>
<dbReference type="Proteomes" id="UP000241247">
    <property type="component" value="Unassembled WGS sequence"/>
</dbReference>
<evidence type="ECO:0000313" key="9">
    <source>
        <dbReference type="EMBL" id="PTM92649.1"/>
    </source>
</evidence>
<dbReference type="InterPro" id="IPR001640">
    <property type="entry name" value="Lgt"/>
</dbReference>
<evidence type="ECO:0000256" key="3">
    <source>
        <dbReference type="ARBA" id="ARBA00022679"/>
    </source>
</evidence>
<protein>
    <recommendedName>
        <fullName evidence="7">Phosphatidylglycerol--prolipoprotein diacylglyceryl transferase</fullName>
        <ecNumber evidence="7">2.5.1.145</ecNumber>
    </recommendedName>
</protein>
<organism evidence="9 10">
    <name type="scientific">Mycoplana dimorpha</name>
    <dbReference type="NCBI Taxonomy" id="28320"/>
    <lineage>
        <taxon>Bacteria</taxon>
        <taxon>Pseudomonadati</taxon>
        <taxon>Pseudomonadota</taxon>
        <taxon>Alphaproteobacteria</taxon>
        <taxon>Hyphomicrobiales</taxon>
        <taxon>Rhizobiaceae</taxon>
        <taxon>Mycoplana</taxon>
    </lineage>
</organism>
<keyword evidence="3 7" id="KW-0808">Transferase</keyword>
<feature type="region of interest" description="Disordered" evidence="8">
    <location>
        <begin position="1"/>
        <end position="26"/>
    </location>
</feature>
<feature type="transmembrane region" description="Helical" evidence="7">
    <location>
        <begin position="232"/>
        <end position="250"/>
    </location>
</feature>
<feature type="transmembrane region" description="Helical" evidence="7">
    <location>
        <begin position="175"/>
        <end position="196"/>
    </location>
</feature>
<dbReference type="EMBL" id="PZZZ01000007">
    <property type="protein sequence ID" value="PTM92649.1"/>
    <property type="molecule type" value="Genomic_DNA"/>
</dbReference>
<keyword evidence="5 7" id="KW-1133">Transmembrane helix</keyword>
<name>A0A2T5B0Z3_MYCDI</name>
<dbReference type="NCBIfam" id="TIGR00544">
    <property type="entry name" value="lgt"/>
    <property type="match status" value="1"/>
</dbReference>
<accession>A0A2T5B0Z3</accession>
<dbReference type="PANTHER" id="PTHR30589">
    <property type="entry name" value="PROLIPOPROTEIN DIACYLGLYCERYL TRANSFERASE"/>
    <property type="match status" value="1"/>
</dbReference>
<keyword evidence="4 7" id="KW-0812">Transmembrane</keyword>
<dbReference type="Pfam" id="PF01790">
    <property type="entry name" value="LGT"/>
    <property type="match status" value="1"/>
</dbReference>
<feature type="transmembrane region" description="Helical" evidence="7">
    <location>
        <begin position="111"/>
        <end position="131"/>
    </location>
</feature>
<comment type="caution">
    <text evidence="9">The sequence shown here is derived from an EMBL/GenBank/DDBJ whole genome shotgun (WGS) entry which is preliminary data.</text>
</comment>
<feature type="transmembrane region" description="Helical" evidence="7">
    <location>
        <begin position="257"/>
        <end position="274"/>
    </location>
</feature>
<dbReference type="HAMAP" id="MF_01147">
    <property type="entry name" value="Lgt"/>
    <property type="match status" value="1"/>
</dbReference>
<dbReference type="UniPathway" id="UPA00664"/>
<evidence type="ECO:0000256" key="8">
    <source>
        <dbReference type="SAM" id="MobiDB-lite"/>
    </source>
</evidence>
<evidence type="ECO:0000256" key="6">
    <source>
        <dbReference type="ARBA" id="ARBA00023136"/>
    </source>
</evidence>
<evidence type="ECO:0000256" key="4">
    <source>
        <dbReference type="ARBA" id="ARBA00022692"/>
    </source>
</evidence>
<feature type="transmembrane region" description="Helical" evidence="7">
    <location>
        <begin position="68"/>
        <end position="90"/>
    </location>
</feature>